<feature type="compositionally biased region" description="Acidic residues" evidence="1">
    <location>
        <begin position="321"/>
        <end position="360"/>
    </location>
</feature>
<accession>W6MTQ4</accession>
<dbReference type="Pfam" id="PF09463">
    <property type="entry name" value="Opy2"/>
    <property type="match status" value="1"/>
</dbReference>
<dbReference type="HOGENOM" id="CLU_616937_0_0_1"/>
<dbReference type="Proteomes" id="UP000019384">
    <property type="component" value="Unassembled WGS sequence"/>
</dbReference>
<evidence type="ECO:0000256" key="1">
    <source>
        <dbReference type="SAM" id="MobiDB-lite"/>
    </source>
</evidence>
<evidence type="ECO:0000313" key="4">
    <source>
        <dbReference type="EMBL" id="CDK28602.1"/>
    </source>
</evidence>
<evidence type="ECO:0000256" key="2">
    <source>
        <dbReference type="SAM" id="Phobius"/>
    </source>
</evidence>
<feature type="compositionally biased region" description="Acidic residues" evidence="1">
    <location>
        <begin position="442"/>
        <end position="453"/>
    </location>
</feature>
<feature type="region of interest" description="Disordered" evidence="1">
    <location>
        <begin position="384"/>
        <end position="426"/>
    </location>
</feature>
<feature type="region of interest" description="Disordered" evidence="1">
    <location>
        <begin position="321"/>
        <end position="367"/>
    </location>
</feature>
<dbReference type="EMBL" id="HG793129">
    <property type="protein sequence ID" value="CDK28602.1"/>
    <property type="molecule type" value="Genomic_DNA"/>
</dbReference>
<dbReference type="RefSeq" id="XP_022460592.1">
    <property type="nucleotide sequence ID" value="XM_022601335.1"/>
</dbReference>
<protein>
    <recommendedName>
        <fullName evidence="3">Membrane anchor Opy2 N-terminal domain-containing protein</fullName>
    </recommendedName>
</protein>
<proteinExistence type="predicted"/>
<feature type="domain" description="Membrane anchor Opy2 N-terminal" evidence="3">
    <location>
        <begin position="54"/>
        <end position="88"/>
    </location>
</feature>
<feature type="transmembrane region" description="Helical" evidence="2">
    <location>
        <begin position="122"/>
        <end position="145"/>
    </location>
</feature>
<keyword evidence="2" id="KW-0472">Membrane</keyword>
<feature type="compositionally biased region" description="Polar residues" evidence="1">
    <location>
        <begin position="396"/>
        <end position="412"/>
    </location>
</feature>
<sequence length="490" mass="52686">MDVYEGLAPLDAGKFFYEFMELPHLVRRDEDLEEDETESYGLKLASSSVNHDSCITCPTSSPSCPSCADDEECVQITQTCTSCPKTYCAKGSSSLGNYTSGSSSSSSSTSSSSSSHMSSAKIGGIAGGVSVGVFLIFGALMFFAWKYYFKNKFFFHREQLYDLDEDEDGNKVGDNAGLLDGTEKRMSQVTVGSKANSVLTKASNIINVAYIPGVTIRKGVSRAPANSIYSRESYFSDLENASIHGASIGENKAADTTTTAIRAVPKLVSVNGLASEEDDGIPMTATSVASLGGVRLTPMNGKASNSRFQPGLQNDYILEDEEEEDDEHDDDHDVFSDQDEQDEDEDDDVSDSASESDSDDSSYLRSSDEEDIDLIAEQHVEKMKNKALSEMGGGSSQFRTLNPSAVGSSGTTIRGFGGSQGSHGVSSNLAQLREGIPIELVVSDEENDKDDDNTNGSFMLTVDFDQGAFQSQSSHNTAAQSPFDDKFRTD</sequence>
<evidence type="ECO:0000313" key="5">
    <source>
        <dbReference type="Proteomes" id="UP000019384"/>
    </source>
</evidence>
<keyword evidence="2" id="KW-0812">Transmembrane</keyword>
<reference evidence="4" key="1">
    <citation type="submission" date="2013-12" db="EMBL/GenBank/DDBJ databases">
        <authorList>
            <person name="Genoscope - CEA"/>
        </authorList>
    </citation>
    <scope>NUCLEOTIDE SEQUENCE</scope>
    <source>
        <strain evidence="4">CBS 1993</strain>
    </source>
</reference>
<evidence type="ECO:0000259" key="3">
    <source>
        <dbReference type="Pfam" id="PF09463"/>
    </source>
</evidence>
<dbReference type="STRING" id="1382522.W6MTQ4"/>
<name>W6MTQ4_9ASCO</name>
<gene>
    <name evidence="4" type="ORF">KUCA_T00004586001</name>
</gene>
<reference evidence="4" key="2">
    <citation type="submission" date="2014-02" db="EMBL/GenBank/DDBJ databases">
        <title>Complete DNA sequence of /Kuraishia capsulata/ illustrates novel genomic features among budding yeasts (/Saccharomycotina/).</title>
        <authorList>
            <person name="Morales L."/>
            <person name="Noel B."/>
            <person name="Porcel B."/>
            <person name="Marcet-Houben M."/>
            <person name="Hullo M-F."/>
            <person name="Sacerdot C."/>
            <person name="Tekaia F."/>
            <person name="Leh-Louis V."/>
            <person name="Despons L."/>
            <person name="Khanna V."/>
            <person name="Aury J-M."/>
            <person name="Barbe V."/>
            <person name="Couloux A."/>
            <person name="Labadie K."/>
            <person name="Pelletier E."/>
            <person name="Souciet J-L."/>
            <person name="Boekhout T."/>
            <person name="Gabaldon T."/>
            <person name="Wincker P."/>
            <person name="Dujon B."/>
        </authorList>
    </citation>
    <scope>NUCLEOTIDE SEQUENCE</scope>
    <source>
        <strain evidence="4">CBS 1993</strain>
    </source>
</reference>
<dbReference type="AlphaFoldDB" id="W6MTQ4"/>
<organism evidence="4 5">
    <name type="scientific">Kuraishia capsulata CBS 1993</name>
    <dbReference type="NCBI Taxonomy" id="1382522"/>
    <lineage>
        <taxon>Eukaryota</taxon>
        <taxon>Fungi</taxon>
        <taxon>Dikarya</taxon>
        <taxon>Ascomycota</taxon>
        <taxon>Saccharomycotina</taxon>
        <taxon>Pichiomycetes</taxon>
        <taxon>Pichiales</taxon>
        <taxon>Pichiaceae</taxon>
        <taxon>Kuraishia</taxon>
    </lineage>
</organism>
<feature type="region of interest" description="Disordered" evidence="1">
    <location>
        <begin position="441"/>
        <end position="490"/>
    </location>
</feature>
<dbReference type="OrthoDB" id="4090474at2759"/>
<keyword evidence="5" id="KW-1185">Reference proteome</keyword>
<feature type="compositionally biased region" description="Polar residues" evidence="1">
    <location>
        <begin position="468"/>
        <end position="480"/>
    </location>
</feature>
<keyword evidence="2" id="KW-1133">Transmembrane helix</keyword>
<dbReference type="InterPro" id="IPR018571">
    <property type="entry name" value="Membrane_anchor_Opy2_N"/>
</dbReference>
<dbReference type="GeneID" id="34521980"/>